<dbReference type="AlphaFoldDB" id="A0A3S5CEC2"/>
<reference evidence="1" key="1">
    <citation type="submission" date="2018-11" db="EMBL/GenBank/DDBJ databases">
        <authorList>
            <consortium name="Pathogen Informatics"/>
        </authorList>
    </citation>
    <scope>NUCLEOTIDE SEQUENCE</scope>
</reference>
<sequence>MASPYVTDSSNGVANLSSTFPWTPQRHSHEVSCQSSSLESNVIFNNTAPFSSEARGSPVDHHPINYDSSVVLGIPHAGTSPTYISSLPRSYSPYFRGEWPFGYPKMRAVFDMYGQTKSIRLIPTLQRAYLFILLLKPMRKFAKLDVQSPVPNLKRLCSCTILSHIVLHSQLFYVSNATSTSSTANSTNPAYWRRSQTSPCCPLEIGPNLPDLNSSTLDSTNLTDTSIPPPDSAQSICPPFSANGSSSLISTCTIDTTNMNCSPNTEITTSLLSKISANFSSHERNTCDSNYPTASFSASERTCSVSSPSSCLSPSTQSFFSLTPTRFNTQITGLLVNRTPPNELDSNPSDCLMPPLVHRKVRPCTRMPAHIQSQTNSNIASTELSASGTSNPCPLLPYMLTPCCPISRQTSLVSLRPNGIGNSTSSSSFSCSTLKNNVAAFEDDGGIISELENNGKPVFTCWAQLLCNLINQLPLPRAECKRLQRDACAFAMKEEGFVS</sequence>
<proteinExistence type="predicted"/>
<evidence type="ECO:0000313" key="1">
    <source>
        <dbReference type="EMBL" id="VEL14292.1"/>
    </source>
</evidence>
<dbReference type="EMBL" id="CAAALY010020643">
    <property type="protein sequence ID" value="VEL14292.1"/>
    <property type="molecule type" value="Genomic_DNA"/>
</dbReference>
<gene>
    <name evidence="1" type="ORF">PXEA_LOCUS7732</name>
</gene>
<name>A0A3S5CEC2_9PLAT</name>
<comment type="caution">
    <text evidence="1">The sequence shown here is derived from an EMBL/GenBank/DDBJ whole genome shotgun (WGS) entry which is preliminary data.</text>
</comment>
<organism evidence="1 2">
    <name type="scientific">Protopolystoma xenopodis</name>
    <dbReference type="NCBI Taxonomy" id="117903"/>
    <lineage>
        <taxon>Eukaryota</taxon>
        <taxon>Metazoa</taxon>
        <taxon>Spiralia</taxon>
        <taxon>Lophotrochozoa</taxon>
        <taxon>Platyhelminthes</taxon>
        <taxon>Monogenea</taxon>
        <taxon>Polyopisthocotylea</taxon>
        <taxon>Polystomatidea</taxon>
        <taxon>Polystomatidae</taxon>
        <taxon>Protopolystoma</taxon>
    </lineage>
</organism>
<keyword evidence="2" id="KW-1185">Reference proteome</keyword>
<dbReference type="Proteomes" id="UP000784294">
    <property type="component" value="Unassembled WGS sequence"/>
</dbReference>
<accession>A0A3S5CEC2</accession>
<protein>
    <submittedName>
        <fullName evidence="1">Uncharacterized protein</fullName>
    </submittedName>
</protein>
<evidence type="ECO:0000313" key="2">
    <source>
        <dbReference type="Proteomes" id="UP000784294"/>
    </source>
</evidence>